<evidence type="ECO:0000259" key="5">
    <source>
        <dbReference type="Pfam" id="PF12849"/>
    </source>
</evidence>
<evidence type="ECO:0000256" key="1">
    <source>
        <dbReference type="ARBA" id="ARBA00008725"/>
    </source>
</evidence>
<dbReference type="KEGG" id="cbot:ATE48_17720"/>
<dbReference type="EMBL" id="CP013244">
    <property type="protein sequence ID" value="ANP47604.1"/>
    <property type="molecule type" value="Genomic_DNA"/>
</dbReference>
<organism evidence="6 7">
    <name type="scientific">Candidatus Viadribacter manganicus</name>
    <dbReference type="NCBI Taxonomy" id="1759059"/>
    <lineage>
        <taxon>Bacteria</taxon>
        <taxon>Pseudomonadati</taxon>
        <taxon>Pseudomonadota</taxon>
        <taxon>Alphaproteobacteria</taxon>
        <taxon>Hyphomonadales</taxon>
        <taxon>Hyphomonadaceae</taxon>
        <taxon>Candidatus Viadribacter</taxon>
    </lineage>
</organism>
<comment type="function">
    <text evidence="4">Involved in the system for phosphate transport across the cytoplasmic membrane.</text>
</comment>
<dbReference type="FunCoup" id="A0A1B1AM28">
    <property type="interactions" value="222"/>
</dbReference>
<dbReference type="GO" id="GO:0042301">
    <property type="term" value="F:phosphate ion binding"/>
    <property type="evidence" value="ECO:0007669"/>
    <property type="project" value="UniProtKB-UniRule"/>
</dbReference>
<keyword evidence="4" id="KW-0574">Periplasm</keyword>
<gene>
    <name evidence="6" type="ORF">ATE48_17720</name>
</gene>
<dbReference type="InterPro" id="IPR024370">
    <property type="entry name" value="PBP_domain"/>
</dbReference>
<feature type="signal peptide" evidence="4">
    <location>
        <begin position="1"/>
        <end position="20"/>
    </location>
</feature>
<dbReference type="RefSeq" id="WP_066773890.1">
    <property type="nucleotide sequence ID" value="NZ_CP013244.1"/>
</dbReference>
<evidence type="ECO:0000256" key="4">
    <source>
        <dbReference type="RuleBase" id="RU367119"/>
    </source>
</evidence>
<dbReference type="GO" id="GO:0007155">
    <property type="term" value="P:cell adhesion"/>
    <property type="evidence" value="ECO:0007669"/>
    <property type="project" value="UniProtKB-UniRule"/>
</dbReference>
<feature type="chain" id="PRO_5027153804" description="Phosphate-binding protein" evidence="4">
    <location>
        <begin position="21"/>
        <end position="340"/>
    </location>
</feature>
<evidence type="ECO:0000256" key="2">
    <source>
        <dbReference type="ARBA" id="ARBA00022448"/>
    </source>
</evidence>
<dbReference type="Proteomes" id="UP000092498">
    <property type="component" value="Chromosome"/>
</dbReference>
<comment type="similarity">
    <text evidence="1 4">Belongs to the PstS family.</text>
</comment>
<dbReference type="InParanoid" id="A0A1B1AM28"/>
<sequence>MISSALMRGAVAAVAIAALASCGNGGSSAPAGTTSEQIAIDGSSTVFPLAEAAAETFTNTQTGAARVTVGESGTGGGFGKFCRGETQISNASRPISTDEIAACAAANIQFIEIPIAFDGISVVVHPSNPLTNITMAELRHAWEPAAERTVTQWRQVNAQGPNTTLQLYGPGTASGTFDYFNEAVNGDGGASRTDYTPSEDDNVVVQGVASNPGAMGYFGYAYYEQNRERVKALSINGVAPSPETIASGAYPLSRPMFIYVNAESLRRPQVRRFVNYFLENAATLAPRVGYVPLPAAAYAAYTQRVADNHTGTAFGGHNEVGLSIGELLARPLADEAAPSH</sequence>
<keyword evidence="3 4" id="KW-0732">Signal</keyword>
<evidence type="ECO:0000256" key="3">
    <source>
        <dbReference type="ARBA" id="ARBA00022729"/>
    </source>
</evidence>
<dbReference type="InterPro" id="IPR011862">
    <property type="entry name" value="Phos-bd"/>
</dbReference>
<evidence type="ECO:0000313" key="7">
    <source>
        <dbReference type="Proteomes" id="UP000092498"/>
    </source>
</evidence>
<dbReference type="Gene3D" id="3.40.190.10">
    <property type="entry name" value="Periplasmic binding protein-like II"/>
    <property type="match status" value="2"/>
</dbReference>
<protein>
    <recommendedName>
        <fullName evidence="4">Phosphate-binding protein</fullName>
    </recommendedName>
</protein>
<accession>A0A1B1AM28</accession>
<dbReference type="PANTHER" id="PTHR30570:SF1">
    <property type="entry name" value="PHOSPHATE-BINDING PROTEIN PSTS"/>
    <property type="match status" value="1"/>
</dbReference>
<dbReference type="GO" id="GO:0006817">
    <property type="term" value="P:phosphate ion transport"/>
    <property type="evidence" value="ECO:0007669"/>
    <property type="project" value="UniProtKB-UniRule"/>
</dbReference>
<dbReference type="NCBIfam" id="TIGR02136">
    <property type="entry name" value="ptsS_2"/>
    <property type="match status" value="1"/>
</dbReference>
<keyword evidence="7" id="KW-1185">Reference proteome</keyword>
<evidence type="ECO:0000313" key="6">
    <source>
        <dbReference type="EMBL" id="ANP47604.1"/>
    </source>
</evidence>
<dbReference type="GO" id="GO:0042597">
    <property type="term" value="C:periplasmic space"/>
    <property type="evidence" value="ECO:0007669"/>
    <property type="project" value="UniProtKB-SubCell"/>
</dbReference>
<reference evidence="6 7" key="1">
    <citation type="submission" date="2015-11" db="EMBL/GenBank/DDBJ databases">
        <title>Whole-Genome Sequence of Candidatus Oderbacter manganicum from the National Park Lower Oder Valley, Germany.</title>
        <authorList>
            <person name="Braun B."/>
            <person name="Liere K."/>
            <person name="Szewzyk U."/>
        </authorList>
    </citation>
    <scope>NUCLEOTIDE SEQUENCE [LARGE SCALE GENOMIC DNA]</scope>
    <source>
        <strain evidence="6 7">OTSz_A_272</strain>
    </source>
</reference>
<dbReference type="PANTHER" id="PTHR30570">
    <property type="entry name" value="PERIPLASMIC PHOSPHATE BINDING COMPONENT OF PHOSPHATE ABC TRANSPORTER"/>
    <property type="match status" value="1"/>
</dbReference>
<name>A0A1B1AM28_9PROT</name>
<dbReference type="SUPFAM" id="SSF53850">
    <property type="entry name" value="Periplasmic binding protein-like II"/>
    <property type="match status" value="1"/>
</dbReference>
<dbReference type="Pfam" id="PF12849">
    <property type="entry name" value="PBP_like_2"/>
    <property type="match status" value="1"/>
</dbReference>
<comment type="subcellular location">
    <subcellularLocation>
        <location evidence="4">Periplasm</location>
    </subcellularLocation>
    <subcellularLocation>
        <location evidence="4">Secreted</location>
    </subcellularLocation>
</comment>
<keyword evidence="4" id="KW-0964">Secreted</keyword>
<dbReference type="CDD" id="cd13654">
    <property type="entry name" value="PBP2_phosphate_like_2"/>
    <property type="match status" value="1"/>
</dbReference>
<dbReference type="GO" id="GO:0005576">
    <property type="term" value="C:extracellular region"/>
    <property type="evidence" value="ECO:0007669"/>
    <property type="project" value="UniProtKB-SubCell"/>
</dbReference>
<feature type="domain" description="PBP" evidence="5">
    <location>
        <begin position="28"/>
        <end position="279"/>
    </location>
</feature>
<dbReference type="AlphaFoldDB" id="A0A1B1AM28"/>
<proteinExistence type="inferred from homology"/>
<dbReference type="STRING" id="1759059.ATE48_17720"/>
<dbReference type="InterPro" id="IPR050811">
    <property type="entry name" value="Phosphate_ABC_transporter"/>
</dbReference>
<keyword evidence="2 4" id="KW-0813">Transport</keyword>
<keyword evidence="4" id="KW-0592">Phosphate transport</keyword>